<dbReference type="Proteomes" id="UP000051952">
    <property type="component" value="Unassembled WGS sequence"/>
</dbReference>
<dbReference type="AlphaFoldDB" id="A0A0S4JE39"/>
<organism evidence="1 2">
    <name type="scientific">Bodo saltans</name>
    <name type="common">Flagellated protozoan</name>
    <dbReference type="NCBI Taxonomy" id="75058"/>
    <lineage>
        <taxon>Eukaryota</taxon>
        <taxon>Discoba</taxon>
        <taxon>Euglenozoa</taxon>
        <taxon>Kinetoplastea</taxon>
        <taxon>Metakinetoplastina</taxon>
        <taxon>Eubodonida</taxon>
        <taxon>Bodonidae</taxon>
        <taxon>Bodo</taxon>
    </lineage>
</organism>
<dbReference type="EMBL" id="CYKH01001573">
    <property type="protein sequence ID" value="CUG87694.1"/>
    <property type="molecule type" value="Genomic_DNA"/>
</dbReference>
<gene>
    <name evidence="1" type="ORF">BSAL_11485</name>
</gene>
<sequence length="102" mass="11745">MLNIVPCSIFAGCFVRFACVVDFLRPQTPIRAKPQRRDLLTLVLHNLSCRYNRCDRAVLLSCRPAKPLPPSRKASDTTEQARQGHRLKPSRRVGNIFFIMRH</sequence>
<dbReference type="VEuPathDB" id="TriTrypDB:BSAL_11485"/>
<accession>A0A0S4JE39</accession>
<evidence type="ECO:0000313" key="2">
    <source>
        <dbReference type="Proteomes" id="UP000051952"/>
    </source>
</evidence>
<name>A0A0S4JE39_BODSA</name>
<reference evidence="2" key="1">
    <citation type="submission" date="2015-09" db="EMBL/GenBank/DDBJ databases">
        <authorList>
            <consortium name="Pathogen Informatics"/>
        </authorList>
    </citation>
    <scope>NUCLEOTIDE SEQUENCE [LARGE SCALE GENOMIC DNA]</scope>
    <source>
        <strain evidence="2">Lake Konstanz</strain>
    </source>
</reference>
<proteinExistence type="predicted"/>
<keyword evidence="2" id="KW-1185">Reference proteome</keyword>
<evidence type="ECO:0000313" key="1">
    <source>
        <dbReference type="EMBL" id="CUG87694.1"/>
    </source>
</evidence>
<protein>
    <submittedName>
        <fullName evidence="1">Uncharacterized protein</fullName>
    </submittedName>
</protein>